<protein>
    <recommendedName>
        <fullName evidence="2">Aerotolerance regulator N-terminal domain-containing protein</fullName>
    </recommendedName>
</protein>
<evidence type="ECO:0000259" key="2">
    <source>
        <dbReference type="Pfam" id="PF07584"/>
    </source>
</evidence>
<dbReference type="AlphaFoldDB" id="A0A5B9R9E0"/>
<feature type="transmembrane region" description="Helical" evidence="1">
    <location>
        <begin position="6"/>
        <end position="24"/>
    </location>
</feature>
<dbReference type="Pfam" id="PF07584">
    <property type="entry name" value="BatA"/>
    <property type="match status" value="1"/>
</dbReference>
<evidence type="ECO:0000313" key="4">
    <source>
        <dbReference type="Proteomes" id="UP000325286"/>
    </source>
</evidence>
<organism evidence="3 4">
    <name type="scientific">Roseimaritima ulvae</name>
    <dbReference type="NCBI Taxonomy" id="980254"/>
    <lineage>
        <taxon>Bacteria</taxon>
        <taxon>Pseudomonadati</taxon>
        <taxon>Planctomycetota</taxon>
        <taxon>Planctomycetia</taxon>
        <taxon>Pirellulales</taxon>
        <taxon>Pirellulaceae</taxon>
        <taxon>Roseimaritima</taxon>
    </lineage>
</organism>
<dbReference type="Gene3D" id="3.40.50.880">
    <property type="match status" value="1"/>
</dbReference>
<dbReference type="InterPro" id="IPR011933">
    <property type="entry name" value="Double_TM_dom"/>
</dbReference>
<dbReference type="KEGG" id="rul:UC8_56520"/>
<keyword evidence="1" id="KW-1133">Transmembrane helix</keyword>
<dbReference type="InterPro" id="IPR029062">
    <property type="entry name" value="Class_I_gatase-like"/>
</dbReference>
<proteinExistence type="predicted"/>
<keyword evidence="1" id="KW-0812">Transmembrane</keyword>
<dbReference type="SUPFAM" id="SSF52317">
    <property type="entry name" value="Class I glutamine amidotransferase-like"/>
    <property type="match status" value="1"/>
</dbReference>
<dbReference type="NCBIfam" id="TIGR02226">
    <property type="entry name" value="two_anch"/>
    <property type="match status" value="1"/>
</dbReference>
<name>A0A5B9R9E0_9BACT</name>
<feature type="domain" description="Aerotolerance regulator N-terminal" evidence="2">
    <location>
        <begin position="1"/>
        <end position="76"/>
    </location>
</feature>
<feature type="transmembrane region" description="Helical" evidence="1">
    <location>
        <begin position="663"/>
        <end position="682"/>
    </location>
</feature>
<dbReference type="RefSeq" id="WP_068141191.1">
    <property type="nucleotide sequence ID" value="NZ_CP042914.1"/>
</dbReference>
<gene>
    <name evidence="3" type="ORF">UC8_56520</name>
</gene>
<dbReference type="EMBL" id="CP042914">
    <property type="protein sequence ID" value="QEG43601.1"/>
    <property type="molecule type" value="Genomic_DNA"/>
</dbReference>
<evidence type="ECO:0000313" key="3">
    <source>
        <dbReference type="EMBL" id="QEG43601.1"/>
    </source>
</evidence>
<dbReference type="Proteomes" id="UP000325286">
    <property type="component" value="Chromosome"/>
</dbReference>
<keyword evidence="1" id="KW-0472">Membrane</keyword>
<sequence length="687" mass="74270">MSFIQTGFLLACAAVAIPLVVHLLNRWQVRRVELGTMRFLDEVIRGGAQRRRIRKWLLLATRMALVALLALLFARPYLLQSTRGGGDRLRIVLVDRSASMGMPGKQGRLVDDAVQAATASLGDIDDETKVLWAWFDGQVQPLREASTRPSPPRVLDGHTDYVSALAWARDTVAAHPDSLAEVLIVTDLQRSGLASRQTSSVLPDSSQTGAEGLGFPGDVPVQLVDVGRAAANNLAITQLNIGTTRIDAHRPLKFSTTLFNFGSLPYEDVPLIVSAFDGKRTVRLTKSVSVPGGQAEDISIDLGNLQPGVWQITVSLDVEDDLAADNRRLTAMEVARPIDILVLDAGSHTAGSQSESFYLAAALNQGQRAFDDSLASLTSGESSATTLVTTTDDGNVPASSRRRFAAEVLYLQDHPLPRLAAERHPLVVVSNAAQLSERIVGELQNYTRQGGRLLVFAGEGSSARSLEPWNESPLAPGTLGAPRGSGVTPFRIATIQTGTSMLSPFEDPQHGDLSRLAFHKRLPVTVAQTTKVLAAFAPDAPAVTEHSLGHGRVAWFMSSADASWGNWTTSPLYLPMVQQMAADLLNLTGEGPIRFRHVGDMQSEHAGFEPRDEALYVVNSSAQEFDPTRIEAAEFAEHFGLSLVDSFAATSIRQVAKQKPYEVWPWLAAIVFVLLVAEFALANRTSA</sequence>
<accession>A0A5B9R9E0</accession>
<feature type="transmembrane region" description="Helical" evidence="1">
    <location>
        <begin position="56"/>
        <end position="74"/>
    </location>
</feature>
<evidence type="ECO:0000256" key="1">
    <source>
        <dbReference type="SAM" id="Phobius"/>
    </source>
</evidence>
<reference evidence="3 4" key="1">
    <citation type="submission" date="2019-08" db="EMBL/GenBank/DDBJ databases">
        <title>Deep-cultivation of Planctomycetes and their phenomic and genomic characterization uncovers novel biology.</title>
        <authorList>
            <person name="Wiegand S."/>
            <person name="Jogler M."/>
            <person name="Boedeker C."/>
            <person name="Pinto D."/>
            <person name="Vollmers J."/>
            <person name="Rivas-Marin E."/>
            <person name="Kohn T."/>
            <person name="Peeters S.H."/>
            <person name="Heuer A."/>
            <person name="Rast P."/>
            <person name="Oberbeckmann S."/>
            <person name="Bunk B."/>
            <person name="Jeske O."/>
            <person name="Meyerdierks A."/>
            <person name="Storesund J.E."/>
            <person name="Kallscheuer N."/>
            <person name="Luecker S."/>
            <person name="Lage O.M."/>
            <person name="Pohl T."/>
            <person name="Merkel B.J."/>
            <person name="Hornburger P."/>
            <person name="Mueller R.-W."/>
            <person name="Bruemmer F."/>
            <person name="Labrenz M."/>
            <person name="Spormann A.M."/>
            <person name="Op den Camp H."/>
            <person name="Overmann J."/>
            <person name="Amann R."/>
            <person name="Jetten M.S.M."/>
            <person name="Mascher T."/>
            <person name="Medema M.H."/>
            <person name="Devos D.P."/>
            <person name="Kaster A.-K."/>
            <person name="Ovreas L."/>
            <person name="Rohde M."/>
            <person name="Galperin M.Y."/>
            <person name="Jogler C."/>
        </authorList>
    </citation>
    <scope>NUCLEOTIDE SEQUENCE [LARGE SCALE GENOMIC DNA]</scope>
    <source>
        <strain evidence="3 4">UC8</strain>
    </source>
</reference>
<dbReference type="OrthoDB" id="237862at2"/>
<dbReference type="PANTHER" id="PTHR37464">
    <property type="entry name" value="BLL2463 PROTEIN"/>
    <property type="match status" value="1"/>
</dbReference>
<keyword evidence="4" id="KW-1185">Reference proteome</keyword>
<dbReference type="PANTHER" id="PTHR37464:SF1">
    <property type="entry name" value="BLL2463 PROTEIN"/>
    <property type="match status" value="1"/>
</dbReference>
<dbReference type="InterPro" id="IPR024163">
    <property type="entry name" value="Aerotolerance_reg_N"/>
</dbReference>